<evidence type="ECO:0000313" key="17">
    <source>
        <dbReference type="WBParaSite" id="ACRNAN_scaffold9253.g19274.t1"/>
    </source>
</evidence>
<dbReference type="InterPro" id="IPR001873">
    <property type="entry name" value="ENaC"/>
</dbReference>
<keyword evidence="3 13" id="KW-0813">Transport</keyword>
<evidence type="ECO:0000256" key="13">
    <source>
        <dbReference type="RuleBase" id="RU000679"/>
    </source>
</evidence>
<feature type="domain" description="Apple" evidence="15">
    <location>
        <begin position="15"/>
        <end position="57"/>
    </location>
</feature>
<dbReference type="GO" id="GO:0015280">
    <property type="term" value="F:ligand-gated sodium channel activity"/>
    <property type="evidence" value="ECO:0007669"/>
    <property type="project" value="TreeGrafter"/>
</dbReference>
<proteinExistence type="inferred from homology"/>
<reference evidence="17" key="1">
    <citation type="submission" date="2022-11" db="UniProtKB">
        <authorList>
            <consortium name="WormBaseParasite"/>
        </authorList>
    </citation>
    <scope>IDENTIFICATION</scope>
</reference>
<evidence type="ECO:0000256" key="4">
    <source>
        <dbReference type="ARBA" id="ARBA00022461"/>
    </source>
</evidence>
<evidence type="ECO:0000256" key="11">
    <source>
        <dbReference type="ARBA" id="ARBA00023201"/>
    </source>
</evidence>
<dbReference type="Pfam" id="PF00858">
    <property type="entry name" value="ASC"/>
    <property type="match status" value="1"/>
</dbReference>
<evidence type="ECO:0000256" key="7">
    <source>
        <dbReference type="ARBA" id="ARBA00023053"/>
    </source>
</evidence>
<evidence type="ECO:0000256" key="3">
    <source>
        <dbReference type="ARBA" id="ARBA00022448"/>
    </source>
</evidence>
<evidence type="ECO:0000256" key="10">
    <source>
        <dbReference type="ARBA" id="ARBA00023180"/>
    </source>
</evidence>
<keyword evidence="9 14" id="KW-0472">Membrane</keyword>
<dbReference type="InterPro" id="IPR016187">
    <property type="entry name" value="CTDL_fold"/>
</dbReference>
<dbReference type="Gene3D" id="1.10.287.820">
    <property type="entry name" value="Acid-sensing ion channel domain"/>
    <property type="match status" value="1"/>
</dbReference>
<feature type="transmembrane region" description="Helical" evidence="14">
    <location>
        <begin position="363"/>
        <end position="387"/>
    </location>
</feature>
<keyword evidence="16" id="KW-1185">Reference proteome</keyword>
<evidence type="ECO:0000256" key="5">
    <source>
        <dbReference type="ARBA" id="ARBA00022692"/>
    </source>
</evidence>
<keyword evidence="11 13" id="KW-0739">Sodium transport</keyword>
<dbReference type="GO" id="GO:0005886">
    <property type="term" value="C:plasma membrane"/>
    <property type="evidence" value="ECO:0007669"/>
    <property type="project" value="TreeGrafter"/>
</dbReference>
<name>A0A914END6_9BILA</name>
<protein>
    <submittedName>
        <fullName evidence="17">Apple domain-containing protein</fullName>
    </submittedName>
</protein>
<organism evidence="16 17">
    <name type="scientific">Acrobeloides nanus</name>
    <dbReference type="NCBI Taxonomy" id="290746"/>
    <lineage>
        <taxon>Eukaryota</taxon>
        <taxon>Metazoa</taxon>
        <taxon>Ecdysozoa</taxon>
        <taxon>Nematoda</taxon>
        <taxon>Chromadorea</taxon>
        <taxon>Rhabditida</taxon>
        <taxon>Tylenchina</taxon>
        <taxon>Cephalobomorpha</taxon>
        <taxon>Cephaloboidea</taxon>
        <taxon>Cephalobidae</taxon>
        <taxon>Acrobeloides</taxon>
    </lineage>
</organism>
<evidence type="ECO:0000256" key="1">
    <source>
        <dbReference type="ARBA" id="ARBA00004141"/>
    </source>
</evidence>
<evidence type="ECO:0000259" key="15">
    <source>
        <dbReference type="Pfam" id="PF14295"/>
    </source>
</evidence>
<keyword evidence="4 13" id="KW-0894">Sodium channel</keyword>
<dbReference type="Gene3D" id="3.50.4.10">
    <property type="entry name" value="Hepatocyte Growth Factor"/>
    <property type="match status" value="1"/>
</dbReference>
<keyword evidence="10" id="KW-0325">Glycoprotein</keyword>
<dbReference type="PANTHER" id="PTHR11690">
    <property type="entry name" value="AMILORIDE-SENSITIVE SODIUM CHANNEL-RELATED"/>
    <property type="match status" value="1"/>
</dbReference>
<dbReference type="PANTHER" id="PTHR11690:SF177">
    <property type="entry name" value="EGF-LIKE DOMAIN-CONTAINING PROTEIN"/>
    <property type="match status" value="1"/>
</dbReference>
<dbReference type="AlphaFoldDB" id="A0A914END6"/>
<dbReference type="Pfam" id="PF14295">
    <property type="entry name" value="PAN_4"/>
    <property type="match status" value="1"/>
</dbReference>
<comment type="similarity">
    <text evidence="2 13">Belongs to the amiloride-sensitive sodium channel (TC 1.A.6) family.</text>
</comment>
<dbReference type="WBParaSite" id="ACRNAN_scaffold9253.g19274.t1">
    <property type="protein sequence ID" value="ACRNAN_scaffold9253.g19274.t1"/>
    <property type="gene ID" value="ACRNAN_scaffold9253.g19274"/>
</dbReference>
<evidence type="ECO:0000256" key="2">
    <source>
        <dbReference type="ARBA" id="ARBA00007193"/>
    </source>
</evidence>
<dbReference type="PRINTS" id="PR01078">
    <property type="entry name" value="AMINACHANNEL"/>
</dbReference>
<accession>A0A914END6</accession>
<dbReference type="Gene3D" id="1.10.287.770">
    <property type="entry name" value="YojJ-like"/>
    <property type="match status" value="1"/>
</dbReference>
<evidence type="ECO:0000313" key="16">
    <source>
        <dbReference type="Proteomes" id="UP000887540"/>
    </source>
</evidence>
<dbReference type="SUPFAM" id="SSF56436">
    <property type="entry name" value="C-type lectin-like"/>
    <property type="match status" value="1"/>
</dbReference>
<dbReference type="Proteomes" id="UP000887540">
    <property type="component" value="Unplaced"/>
</dbReference>
<evidence type="ECO:0000256" key="6">
    <source>
        <dbReference type="ARBA" id="ARBA00022989"/>
    </source>
</evidence>
<keyword evidence="7" id="KW-0915">Sodium</keyword>
<dbReference type="InterPro" id="IPR003609">
    <property type="entry name" value="Pan_app"/>
</dbReference>
<evidence type="ECO:0000256" key="12">
    <source>
        <dbReference type="ARBA" id="ARBA00023303"/>
    </source>
</evidence>
<keyword evidence="6 14" id="KW-1133">Transmembrane helix</keyword>
<sequence>MVQDWYCSQTFSGRDLPGNDLTNKLGQWSDCCDFCRANSACKAVTWTNANGGTCWLKSAVGYMVSDSNSQAAIILPDGVWTDGTAVNFFNWAVIGPNNAYGVEVCVNIYSSTTTDCSGVSGGYSARRGFWNDIDPNGSFCDVYAAVCEIQCTAAQFPIDDSCPYTTNQITIVAKAMTQPNFNSGFLPIVMASYPNDYTRLGPPYGRCIRDKSEVKSFYSAGVYNIDSCFDSCYQDYVYETCGCMDPRFISEPNVTLCNLTLIGCFMGITEMYGESSTWPECDCPQPCNETKYVVSWSKTVFRTTPTECNPNNQTTFTNCTARYQDEYAMFNAYVPAYGHYVFAETPEYTLQDILNSFNNLTGLLLGVSIVSFFEIISLIANLSYVLCMKAPANEQHTHP</sequence>
<keyword evidence="5 13" id="KW-0812">Transmembrane</keyword>
<evidence type="ECO:0000256" key="14">
    <source>
        <dbReference type="SAM" id="Phobius"/>
    </source>
</evidence>
<keyword evidence="8 13" id="KW-0406">Ion transport</keyword>
<keyword evidence="12 13" id="KW-0407">Ion channel</keyword>
<comment type="subcellular location">
    <subcellularLocation>
        <location evidence="1">Membrane</location>
        <topology evidence="1">Multi-pass membrane protein</topology>
    </subcellularLocation>
</comment>
<evidence type="ECO:0000256" key="9">
    <source>
        <dbReference type="ARBA" id="ARBA00023136"/>
    </source>
</evidence>
<evidence type="ECO:0000256" key="8">
    <source>
        <dbReference type="ARBA" id="ARBA00023065"/>
    </source>
</evidence>